<dbReference type="Gene3D" id="1.10.10.10">
    <property type="entry name" value="Winged helix-like DNA-binding domain superfamily/Winged helix DNA-binding domain"/>
    <property type="match status" value="1"/>
</dbReference>
<evidence type="ECO:0000256" key="1">
    <source>
        <dbReference type="ARBA" id="ARBA00023125"/>
    </source>
</evidence>
<gene>
    <name evidence="3" type="ORF">GHI93_01300</name>
</gene>
<dbReference type="Proteomes" id="UP000439550">
    <property type="component" value="Unassembled WGS sequence"/>
</dbReference>
<dbReference type="InterPro" id="IPR036388">
    <property type="entry name" value="WH-like_DNA-bd_sf"/>
</dbReference>
<dbReference type="AlphaFoldDB" id="A0A7X1Z6L0"/>
<evidence type="ECO:0000259" key="2">
    <source>
        <dbReference type="PROSITE" id="PS50987"/>
    </source>
</evidence>
<dbReference type="PANTHER" id="PTHR39168:SF1">
    <property type="entry name" value="TRANSCRIPTIONAL REGULATORY PROTEIN"/>
    <property type="match status" value="1"/>
</dbReference>
<dbReference type="GO" id="GO:0097063">
    <property type="term" value="F:cadmium ion sensor activity"/>
    <property type="evidence" value="ECO:0007669"/>
    <property type="project" value="TreeGrafter"/>
</dbReference>
<dbReference type="PANTHER" id="PTHR39168">
    <property type="entry name" value="TRANSCRIPTIONAL REGULATOR-RELATED"/>
    <property type="match status" value="1"/>
</dbReference>
<dbReference type="RefSeq" id="WP_153494878.1">
    <property type="nucleotide sequence ID" value="NZ_WITJ01000002.1"/>
</dbReference>
<dbReference type="InterPro" id="IPR011991">
    <property type="entry name" value="ArsR-like_HTH"/>
</dbReference>
<dbReference type="EMBL" id="WITJ01000002">
    <property type="protein sequence ID" value="MQW38585.1"/>
    <property type="molecule type" value="Genomic_DNA"/>
</dbReference>
<dbReference type="OrthoDB" id="9797716at2"/>
<dbReference type="SUPFAM" id="SSF46785">
    <property type="entry name" value="Winged helix' DNA-binding domain"/>
    <property type="match status" value="1"/>
</dbReference>
<dbReference type="PROSITE" id="PS50987">
    <property type="entry name" value="HTH_ARSR_2"/>
    <property type="match status" value="1"/>
</dbReference>
<accession>A0A7X1Z6L0</accession>
<evidence type="ECO:0000313" key="4">
    <source>
        <dbReference type="Proteomes" id="UP000439550"/>
    </source>
</evidence>
<dbReference type="Pfam" id="PF01022">
    <property type="entry name" value="HTH_5"/>
    <property type="match status" value="1"/>
</dbReference>
<organism evidence="3 4">
    <name type="scientific">Lactococcus hircilactis</name>
    <dbReference type="NCBI Taxonomy" id="1494462"/>
    <lineage>
        <taxon>Bacteria</taxon>
        <taxon>Bacillati</taxon>
        <taxon>Bacillota</taxon>
        <taxon>Bacilli</taxon>
        <taxon>Lactobacillales</taxon>
        <taxon>Streptococcaceae</taxon>
        <taxon>Lactococcus</taxon>
    </lineage>
</organism>
<dbReference type="GO" id="GO:0046686">
    <property type="term" value="P:response to cadmium ion"/>
    <property type="evidence" value="ECO:0007669"/>
    <property type="project" value="TreeGrafter"/>
</dbReference>
<comment type="caution">
    <text evidence="3">The sequence shown here is derived from an EMBL/GenBank/DDBJ whole genome shotgun (WGS) entry which is preliminary data.</text>
</comment>
<dbReference type="GO" id="GO:0003700">
    <property type="term" value="F:DNA-binding transcription factor activity"/>
    <property type="evidence" value="ECO:0007669"/>
    <property type="project" value="InterPro"/>
</dbReference>
<keyword evidence="4" id="KW-1185">Reference proteome</keyword>
<dbReference type="InterPro" id="IPR036390">
    <property type="entry name" value="WH_DNA-bd_sf"/>
</dbReference>
<dbReference type="SMART" id="SM00418">
    <property type="entry name" value="HTH_ARSR"/>
    <property type="match status" value="1"/>
</dbReference>
<feature type="domain" description="HTH arsR-type" evidence="2">
    <location>
        <begin position="1"/>
        <end position="94"/>
    </location>
</feature>
<evidence type="ECO:0000313" key="3">
    <source>
        <dbReference type="EMBL" id="MQW38585.1"/>
    </source>
</evidence>
<dbReference type="GO" id="GO:0010288">
    <property type="term" value="P:response to lead ion"/>
    <property type="evidence" value="ECO:0007669"/>
    <property type="project" value="TreeGrafter"/>
</dbReference>
<reference evidence="3 4" key="1">
    <citation type="submission" date="2019-10" db="EMBL/GenBank/DDBJ databases">
        <authorList>
            <person name="Dong K."/>
        </authorList>
    </citation>
    <scope>NUCLEOTIDE SEQUENCE [LARGE SCALE GENOMIC DNA]</scope>
    <source>
        <strain evidence="3 4">DSM 28960</strain>
    </source>
</reference>
<sequence length="228" mass="26679">MGEIPDIYLTSQLLADRSRIEILTSLMDNRFHTVHELAKAAKISDQTASYHLSKFLLVKWTESYRQGRYVYHRLINEEIGQLMEQLMNVSEKRATTSLHQNQTYKRLKKARTCYQHLAGNIGTFFFDFFLESGILKKEAQDFILTQLGVQFFQQLGLDIAQIQMEKGTFIRPCMDWTERKFHLAGNLGKHFLFFLIGHGYLVHDIETRALLISEEGEKFLKENFGKFE</sequence>
<dbReference type="InterPro" id="IPR052543">
    <property type="entry name" value="HTH_Metal-responsive_Reg"/>
</dbReference>
<dbReference type="GO" id="GO:0003677">
    <property type="term" value="F:DNA binding"/>
    <property type="evidence" value="ECO:0007669"/>
    <property type="project" value="UniProtKB-KW"/>
</dbReference>
<dbReference type="InterPro" id="IPR001845">
    <property type="entry name" value="HTH_ArsR_DNA-bd_dom"/>
</dbReference>
<proteinExistence type="predicted"/>
<dbReference type="GO" id="GO:0032791">
    <property type="term" value="F:lead ion binding"/>
    <property type="evidence" value="ECO:0007669"/>
    <property type="project" value="TreeGrafter"/>
</dbReference>
<protein>
    <submittedName>
        <fullName evidence="3">ArsR family transcriptional regulator</fullName>
    </submittedName>
</protein>
<keyword evidence="1" id="KW-0238">DNA-binding</keyword>
<name>A0A7X1Z6L0_9LACT</name>
<dbReference type="CDD" id="cd00090">
    <property type="entry name" value="HTH_ARSR"/>
    <property type="match status" value="1"/>
</dbReference>